<keyword evidence="6" id="KW-1185">Reference proteome</keyword>
<reference evidence="5 6" key="1">
    <citation type="journal article" date="2006" name="Nature">
        <title>Insights from the genome of the biotrophic fungal plant pathogen Ustilago maydis.</title>
        <authorList>
            <person name="Kamper J."/>
            <person name="Kahmann R."/>
            <person name="Bolker M."/>
            <person name="Ma L.J."/>
            <person name="Brefort T."/>
            <person name="Saville B.J."/>
            <person name="Banuett F."/>
            <person name="Kronstad J.W."/>
            <person name="Gold S.E."/>
            <person name="Muller O."/>
            <person name="Perlin M.H."/>
            <person name="Wosten H.A."/>
            <person name="de Vries R."/>
            <person name="Ruiz-Herrera J."/>
            <person name="Reynaga-Pena C.G."/>
            <person name="Snetselaar K."/>
            <person name="McCann M."/>
            <person name="Perez-Martin J."/>
            <person name="Feldbrugge M."/>
            <person name="Basse C.W."/>
            <person name="Steinberg G."/>
            <person name="Ibeas J.I."/>
            <person name="Holloman W."/>
            <person name="Guzman P."/>
            <person name="Farman M."/>
            <person name="Stajich J.E."/>
            <person name="Sentandreu R."/>
            <person name="Gonzalez-Prieto J.M."/>
            <person name="Kennell J.C."/>
            <person name="Molina L."/>
            <person name="Schirawski J."/>
            <person name="Mendoza-Mendoza A."/>
            <person name="Greilinger D."/>
            <person name="Munch K."/>
            <person name="Rossel N."/>
            <person name="Scherer M."/>
            <person name="Vranes M."/>
            <person name="Ladendorf O."/>
            <person name="Vincon V."/>
            <person name="Fuchs U."/>
            <person name="Sandrock B."/>
            <person name="Meng S."/>
            <person name="Ho E.C."/>
            <person name="Cahill M.J."/>
            <person name="Boyce K.J."/>
            <person name="Klose J."/>
            <person name="Klosterman S.J."/>
            <person name="Deelstra H.J."/>
            <person name="Ortiz-Castellanos L."/>
            <person name="Li W."/>
            <person name="Sanchez-Alonso P."/>
            <person name="Schreier P.H."/>
            <person name="Hauser-Hahn I."/>
            <person name="Vaupel M."/>
            <person name="Koopmann E."/>
            <person name="Friedrich G."/>
            <person name="Voss H."/>
            <person name="Schluter T."/>
            <person name="Margolis J."/>
            <person name="Platt D."/>
            <person name="Swimmer C."/>
            <person name="Gnirke A."/>
            <person name="Chen F."/>
            <person name="Vysotskaia V."/>
            <person name="Mannhaupt G."/>
            <person name="Guldener U."/>
            <person name="Munsterkotter M."/>
            <person name="Haase D."/>
            <person name="Oesterheld M."/>
            <person name="Mewes H.W."/>
            <person name="Mauceli E.W."/>
            <person name="DeCaprio D."/>
            <person name="Wade C.M."/>
            <person name="Butler J."/>
            <person name="Young S."/>
            <person name="Jaffe D.B."/>
            <person name="Calvo S."/>
            <person name="Nusbaum C."/>
            <person name="Galagan J."/>
            <person name="Birren B.W."/>
        </authorList>
    </citation>
    <scope>NUCLEOTIDE SEQUENCE [LARGE SCALE GENOMIC DNA]</scope>
    <source>
        <strain evidence="6">DSM 14603 / FGSC 9021 / UM521</strain>
    </source>
</reference>
<dbReference type="Gene3D" id="1.10.720.30">
    <property type="entry name" value="SAP domain"/>
    <property type="match status" value="1"/>
</dbReference>
<keyword evidence="1" id="KW-0597">Phosphoprotein</keyword>
<evidence type="ECO:0000259" key="4">
    <source>
        <dbReference type="PROSITE" id="PS50800"/>
    </source>
</evidence>
<comment type="similarity">
    <text evidence="2">Belongs to the SAP domain-containing ribonucleoprotein family.</text>
</comment>
<dbReference type="InterPro" id="IPR003034">
    <property type="entry name" value="SAP_dom"/>
</dbReference>
<proteinExistence type="inferred from homology"/>
<dbReference type="AlphaFoldDB" id="A0A0D1E1Z4"/>
<gene>
    <name evidence="5" type="ORF">UMAG_05225</name>
</gene>
<feature type="compositionally biased region" description="Basic and acidic residues" evidence="3">
    <location>
        <begin position="234"/>
        <end position="263"/>
    </location>
</feature>
<dbReference type="OMA" id="HEERYIE"/>
<accession>A0A0D1E1Z4</accession>
<dbReference type="PANTHER" id="PTHR46551:SF1">
    <property type="entry name" value="SAP DOMAIN-CONTAINING RIBONUCLEOPROTEIN"/>
    <property type="match status" value="1"/>
</dbReference>
<dbReference type="PROSITE" id="PS50800">
    <property type="entry name" value="SAP"/>
    <property type="match status" value="1"/>
</dbReference>
<dbReference type="EMBL" id="CM003143">
    <property type="protein sequence ID" value="KIS70154.1"/>
    <property type="molecule type" value="Genomic_DNA"/>
</dbReference>
<dbReference type="OrthoDB" id="272357at2759"/>
<organism evidence="5 6">
    <name type="scientific">Mycosarcoma maydis</name>
    <name type="common">Corn smut fungus</name>
    <name type="synonym">Ustilago maydis</name>
    <dbReference type="NCBI Taxonomy" id="5270"/>
    <lineage>
        <taxon>Eukaryota</taxon>
        <taxon>Fungi</taxon>
        <taxon>Dikarya</taxon>
        <taxon>Basidiomycota</taxon>
        <taxon>Ustilaginomycotina</taxon>
        <taxon>Ustilaginomycetes</taxon>
        <taxon>Ustilaginales</taxon>
        <taxon>Ustilaginaceae</taxon>
        <taxon>Mycosarcoma</taxon>
    </lineage>
</organism>
<dbReference type="VEuPathDB" id="FungiDB:UMAG_05225"/>
<protein>
    <recommendedName>
        <fullName evidence="4">SAP domain-containing protein</fullName>
    </recommendedName>
</protein>
<name>A0A0D1E1Z4_MYCMD</name>
<feature type="region of interest" description="Disordered" evidence="3">
    <location>
        <begin position="179"/>
        <end position="263"/>
    </location>
</feature>
<dbReference type="STRING" id="237631.A0A0D1E1Z4"/>
<dbReference type="RefSeq" id="XP_011388262.1">
    <property type="nucleotide sequence ID" value="XM_011389960.1"/>
</dbReference>
<dbReference type="InParanoid" id="A0A0D1E1Z4"/>
<dbReference type="PANTHER" id="PTHR46551">
    <property type="entry name" value="SAP DOMAIN-CONTAINING RIBONUCLEOPROTEIN"/>
    <property type="match status" value="1"/>
</dbReference>
<evidence type="ECO:0000313" key="6">
    <source>
        <dbReference type="Proteomes" id="UP000000561"/>
    </source>
</evidence>
<dbReference type="eggNOG" id="KOG4259">
    <property type="taxonomic scope" value="Eukaryota"/>
</dbReference>
<dbReference type="SMART" id="SM00513">
    <property type="entry name" value="SAP"/>
    <property type="match status" value="1"/>
</dbReference>
<dbReference type="Proteomes" id="UP000000561">
    <property type="component" value="Chromosome 4"/>
</dbReference>
<dbReference type="InterPro" id="IPR052240">
    <property type="entry name" value="SAP_domain_ribonucleoprotein"/>
</dbReference>
<dbReference type="FunCoup" id="A0A0D1E1Z4">
    <property type="interactions" value="602"/>
</dbReference>
<dbReference type="InterPro" id="IPR036361">
    <property type="entry name" value="SAP_dom_sf"/>
</dbReference>
<evidence type="ECO:0000256" key="1">
    <source>
        <dbReference type="ARBA" id="ARBA00022553"/>
    </source>
</evidence>
<dbReference type="InterPro" id="IPR040746">
    <property type="entry name" value="THO1_MOS11_C"/>
</dbReference>
<dbReference type="Pfam" id="PF02037">
    <property type="entry name" value="SAP"/>
    <property type="match status" value="1"/>
</dbReference>
<dbReference type="SUPFAM" id="SSF68906">
    <property type="entry name" value="SAP domain"/>
    <property type="match status" value="1"/>
</dbReference>
<dbReference type="Pfam" id="PF18592">
    <property type="entry name" value="Tho1_MOS11_C"/>
    <property type="match status" value="1"/>
</dbReference>
<dbReference type="GO" id="GO:0016973">
    <property type="term" value="P:poly(A)+ mRNA export from nucleus"/>
    <property type="evidence" value="ECO:0000318"/>
    <property type="project" value="GO_Central"/>
</dbReference>
<dbReference type="GeneID" id="23565172"/>
<sequence>METKLQALRVTDLKALLTSAGLLVSGNKPDLIQRLLENPSATASLGGAEQETEAAATAAAAEAVPTPAATSVQALAPAAVAVEALPAASASAPAPAPVAAFVAPVASVPAQVNNGSPVEAPPQPEAEAHRQALIVELEKRKQRAAKFGQPLGEAERKLERAIKFGLDAEDQANVAKLMQPLGSRPAKPAKPTKQSSDKTTPVHTEQENKARFAQLQVDKEKAKKRAERFGLVNEARELDEEKKRKRNARDDGALTDADKKIKA</sequence>
<evidence type="ECO:0000313" key="5">
    <source>
        <dbReference type="EMBL" id="KIS70154.1"/>
    </source>
</evidence>
<feature type="domain" description="SAP" evidence="4">
    <location>
        <begin position="5"/>
        <end position="39"/>
    </location>
</feature>
<feature type="compositionally biased region" description="Polar residues" evidence="3">
    <location>
        <begin position="192"/>
        <end position="203"/>
    </location>
</feature>
<dbReference type="KEGG" id="uma:UMAG_05225"/>
<evidence type="ECO:0000256" key="2">
    <source>
        <dbReference type="ARBA" id="ARBA00046328"/>
    </source>
</evidence>
<evidence type="ECO:0000256" key="3">
    <source>
        <dbReference type="SAM" id="MobiDB-lite"/>
    </source>
</evidence>
<dbReference type="GO" id="GO:0005634">
    <property type="term" value="C:nucleus"/>
    <property type="evidence" value="ECO:0000318"/>
    <property type="project" value="GO_Central"/>
</dbReference>